<dbReference type="AlphaFoldDB" id="A0A167HUM6"/>
<dbReference type="PANTHER" id="PTHR47878:SF1">
    <property type="entry name" value="FLAVODOXIN_FERREDOXIN--NADP REDUCTASE"/>
    <property type="match status" value="1"/>
</dbReference>
<dbReference type="CDD" id="cd06195">
    <property type="entry name" value="FNR1"/>
    <property type="match status" value="1"/>
</dbReference>
<evidence type="ECO:0000313" key="13">
    <source>
        <dbReference type="Proteomes" id="UP000076587"/>
    </source>
</evidence>
<gene>
    <name evidence="12" type="ORF">N482_21710</name>
</gene>
<dbReference type="InterPro" id="IPR001709">
    <property type="entry name" value="Flavoprot_Pyr_Nucl_cyt_Rdtase"/>
</dbReference>
<dbReference type="OrthoDB" id="9784483at2"/>
<comment type="cofactor">
    <cofactor evidence="9">
        <name>[2Fe-2S] cluster</name>
        <dbReference type="ChEBI" id="CHEBI:190135"/>
    </cofactor>
</comment>
<dbReference type="PANTHER" id="PTHR47878">
    <property type="entry name" value="OXIDOREDUCTASE FAD/NAD(P)-BINDING DOMAIN PROTEIN"/>
    <property type="match status" value="1"/>
</dbReference>
<dbReference type="InterPro" id="IPR001433">
    <property type="entry name" value="OxRdtase_FAD/NAD-bd"/>
</dbReference>
<dbReference type="InterPro" id="IPR033892">
    <property type="entry name" value="FNR_bac"/>
</dbReference>
<dbReference type="Pfam" id="PF00175">
    <property type="entry name" value="NAD_binding_1"/>
    <property type="match status" value="1"/>
</dbReference>
<evidence type="ECO:0000256" key="4">
    <source>
        <dbReference type="ARBA" id="ARBA00022630"/>
    </source>
</evidence>
<evidence type="ECO:0000256" key="5">
    <source>
        <dbReference type="ARBA" id="ARBA00022741"/>
    </source>
</evidence>
<name>A0A167HUM6_9GAMM</name>
<organism evidence="12 13">
    <name type="scientific">Pseudoalteromonas luteoviolacea NCIMB 1942</name>
    <dbReference type="NCBI Taxonomy" id="1365253"/>
    <lineage>
        <taxon>Bacteria</taxon>
        <taxon>Pseudomonadati</taxon>
        <taxon>Pseudomonadota</taxon>
        <taxon>Gammaproteobacteria</taxon>
        <taxon>Alteromonadales</taxon>
        <taxon>Pseudoalteromonadaceae</taxon>
        <taxon>Pseudoalteromonas</taxon>
    </lineage>
</organism>
<dbReference type="PRINTS" id="PR00371">
    <property type="entry name" value="FPNCR"/>
</dbReference>
<evidence type="ECO:0000313" key="12">
    <source>
        <dbReference type="EMBL" id="KZN58549.1"/>
    </source>
</evidence>
<keyword evidence="8" id="KW-0560">Oxidoreductase</keyword>
<dbReference type="InterPro" id="IPR051930">
    <property type="entry name" value="FNR_type-1"/>
</dbReference>
<dbReference type="GO" id="GO:0004324">
    <property type="term" value="F:ferredoxin-NADP+ reductase activity"/>
    <property type="evidence" value="ECO:0007669"/>
    <property type="project" value="UniProtKB-EC"/>
</dbReference>
<dbReference type="GO" id="GO:0000166">
    <property type="term" value="F:nucleotide binding"/>
    <property type="evidence" value="ECO:0007669"/>
    <property type="project" value="UniProtKB-KW"/>
</dbReference>
<evidence type="ECO:0000256" key="9">
    <source>
        <dbReference type="ARBA" id="ARBA00034078"/>
    </source>
</evidence>
<evidence type="ECO:0000256" key="3">
    <source>
        <dbReference type="ARBA" id="ARBA00013223"/>
    </source>
</evidence>
<evidence type="ECO:0000256" key="8">
    <source>
        <dbReference type="ARBA" id="ARBA00023002"/>
    </source>
</evidence>
<comment type="catalytic activity">
    <reaction evidence="10">
        <text>2 reduced [2Fe-2S]-[ferredoxin] + NADP(+) + H(+) = 2 oxidized [2Fe-2S]-[ferredoxin] + NADPH</text>
        <dbReference type="Rhea" id="RHEA:20125"/>
        <dbReference type="Rhea" id="RHEA-COMP:10000"/>
        <dbReference type="Rhea" id="RHEA-COMP:10001"/>
        <dbReference type="ChEBI" id="CHEBI:15378"/>
        <dbReference type="ChEBI" id="CHEBI:33737"/>
        <dbReference type="ChEBI" id="CHEBI:33738"/>
        <dbReference type="ChEBI" id="CHEBI:57783"/>
        <dbReference type="ChEBI" id="CHEBI:58349"/>
        <dbReference type="EC" id="1.18.1.2"/>
    </reaction>
</comment>
<keyword evidence="7" id="KW-0521">NADP</keyword>
<dbReference type="EC" id="1.18.1.2" evidence="3"/>
<evidence type="ECO:0000256" key="10">
    <source>
        <dbReference type="ARBA" id="ARBA00047776"/>
    </source>
</evidence>
<proteinExistence type="inferred from homology"/>
<dbReference type="Gene3D" id="2.40.30.10">
    <property type="entry name" value="Translation factors"/>
    <property type="match status" value="1"/>
</dbReference>
<comment type="similarity">
    <text evidence="2">Belongs to the ferredoxin--NADP reductase type 1 family.</text>
</comment>
<dbReference type="InterPro" id="IPR039261">
    <property type="entry name" value="FNR_nucleotide-bd"/>
</dbReference>
<sequence>MSNWVEGKVIEINWWTPSLFSLKVAADIDPFSAGQFTKLGLEINNRKVTRAYSFVNAPADPLLEFFLIEVEKGALSSHLAQLGEGDNIWVNTKPSGFFVLDEVPKANTLWMLSTGTAIGPFLSILADGKLWRDYDRVVLVHGVRRNTDFCYQDQIKATEKLFPQFKYVQLVSREMPENGLHGRITHVLSNGDLLSYCNIDEFAQDHHFMLCGNPDMVKDTTVLLLEMGFKKHRRAEAGHITVEQYW</sequence>
<dbReference type="SUPFAM" id="SSF52343">
    <property type="entry name" value="Ferredoxin reductase-like, C-terminal NADP-linked domain"/>
    <property type="match status" value="1"/>
</dbReference>
<dbReference type="Proteomes" id="UP000076587">
    <property type="component" value="Unassembled WGS sequence"/>
</dbReference>
<comment type="cofactor">
    <cofactor evidence="1">
        <name>FAD</name>
        <dbReference type="ChEBI" id="CHEBI:57692"/>
    </cofactor>
</comment>
<reference evidence="12 13" key="1">
    <citation type="submission" date="2013-07" db="EMBL/GenBank/DDBJ databases">
        <title>Comparative Genomic and Metabolomic Analysis of Twelve Strains of Pseudoalteromonas luteoviolacea.</title>
        <authorList>
            <person name="Vynne N.G."/>
            <person name="Mansson M."/>
            <person name="Gram L."/>
        </authorList>
    </citation>
    <scope>NUCLEOTIDE SEQUENCE [LARGE SCALE GENOMIC DNA]</scope>
    <source>
        <strain evidence="12 13">NCIMB 1942</strain>
    </source>
</reference>
<dbReference type="InterPro" id="IPR017938">
    <property type="entry name" value="Riboflavin_synthase-like_b-brl"/>
</dbReference>
<accession>A0A167HUM6</accession>
<dbReference type="InterPro" id="IPR017927">
    <property type="entry name" value="FAD-bd_FR_type"/>
</dbReference>
<evidence type="ECO:0000256" key="1">
    <source>
        <dbReference type="ARBA" id="ARBA00001974"/>
    </source>
</evidence>
<dbReference type="PATRIC" id="fig|1365253.3.peg.173"/>
<comment type="caution">
    <text evidence="12">The sequence shown here is derived from an EMBL/GenBank/DDBJ whole genome shotgun (WGS) entry which is preliminary data.</text>
</comment>
<dbReference type="EMBL" id="AUXT01000006">
    <property type="protein sequence ID" value="KZN58549.1"/>
    <property type="molecule type" value="Genomic_DNA"/>
</dbReference>
<dbReference type="PROSITE" id="PS51384">
    <property type="entry name" value="FAD_FR"/>
    <property type="match status" value="1"/>
</dbReference>
<dbReference type="SUPFAM" id="SSF63380">
    <property type="entry name" value="Riboflavin synthase domain-like"/>
    <property type="match status" value="1"/>
</dbReference>
<evidence type="ECO:0000259" key="11">
    <source>
        <dbReference type="PROSITE" id="PS51384"/>
    </source>
</evidence>
<dbReference type="GO" id="GO:0042167">
    <property type="term" value="P:heme catabolic process"/>
    <property type="evidence" value="ECO:0007669"/>
    <property type="project" value="TreeGrafter"/>
</dbReference>
<keyword evidence="5" id="KW-0547">Nucleotide-binding</keyword>
<protein>
    <recommendedName>
        <fullName evidence="3">ferredoxin--NADP(+) reductase</fullName>
        <ecNumber evidence="3">1.18.1.2</ecNumber>
    </recommendedName>
</protein>
<keyword evidence="6" id="KW-0274">FAD</keyword>
<evidence type="ECO:0000256" key="6">
    <source>
        <dbReference type="ARBA" id="ARBA00022827"/>
    </source>
</evidence>
<dbReference type="Gene3D" id="3.40.50.80">
    <property type="entry name" value="Nucleotide-binding domain of ferredoxin-NADP reductase (FNR) module"/>
    <property type="match status" value="1"/>
</dbReference>
<dbReference type="Pfam" id="PF00970">
    <property type="entry name" value="FAD_binding_6"/>
    <property type="match status" value="1"/>
</dbReference>
<keyword evidence="4" id="KW-0285">Flavoprotein</keyword>
<dbReference type="InterPro" id="IPR008333">
    <property type="entry name" value="Cbr1-like_FAD-bd_dom"/>
</dbReference>
<dbReference type="GO" id="GO:0034599">
    <property type="term" value="P:cellular response to oxidative stress"/>
    <property type="evidence" value="ECO:0007669"/>
    <property type="project" value="TreeGrafter"/>
</dbReference>
<feature type="domain" description="FAD-binding FR-type" evidence="11">
    <location>
        <begin position="2"/>
        <end position="101"/>
    </location>
</feature>
<dbReference type="RefSeq" id="WP_063375291.1">
    <property type="nucleotide sequence ID" value="NZ_AUXT01000006.1"/>
</dbReference>
<evidence type="ECO:0000256" key="2">
    <source>
        <dbReference type="ARBA" id="ARBA00008312"/>
    </source>
</evidence>
<evidence type="ECO:0000256" key="7">
    <source>
        <dbReference type="ARBA" id="ARBA00022857"/>
    </source>
</evidence>